<dbReference type="EMBL" id="GEEE01008701">
    <property type="protein sequence ID" value="JAP54524.1"/>
    <property type="molecule type" value="Transcribed_RNA"/>
</dbReference>
<name>A0A0X3PRY0_SCHSO</name>
<protein>
    <submittedName>
        <fullName evidence="2">Uncharacterized protein</fullName>
    </submittedName>
</protein>
<dbReference type="AlphaFoldDB" id="A0A0X3PRY0"/>
<feature type="region of interest" description="Disordered" evidence="1">
    <location>
        <begin position="118"/>
        <end position="139"/>
    </location>
</feature>
<evidence type="ECO:0000256" key="1">
    <source>
        <dbReference type="SAM" id="MobiDB-lite"/>
    </source>
</evidence>
<sequence length="213" mass="24176">MKGTIAFILRRKCKQDQLLSSSQTTQDVLPIVLSNVNVKHEREQEETSAAKRRTFIQKVLRFAIVRQLHREASGGNISNASAPNLLANSGVKRQRLKAYQFAPLIDEDIKSERERGFFNQNSDSEESEDERKSARHVSVNKKGVNGSTTRSFFQLQDIRCSGRGNFNRSQFRRVQQENKSSLSTYSRDPSNFAFDNFGLCLETDDAPVPSETL</sequence>
<accession>A0A0X3PRY0</accession>
<evidence type="ECO:0000313" key="2">
    <source>
        <dbReference type="EMBL" id="JAP54524.1"/>
    </source>
</evidence>
<proteinExistence type="predicted"/>
<reference evidence="2" key="1">
    <citation type="submission" date="2016-01" db="EMBL/GenBank/DDBJ databases">
        <title>Reference transcriptome for the parasite Schistocephalus solidus: insights into the molecular evolution of parasitism.</title>
        <authorList>
            <person name="Hebert F.O."/>
            <person name="Grambauer S."/>
            <person name="Barber I."/>
            <person name="Landry C.R."/>
            <person name="Aubin-Horth N."/>
        </authorList>
    </citation>
    <scope>NUCLEOTIDE SEQUENCE</scope>
</reference>
<organism evidence="2">
    <name type="scientific">Schistocephalus solidus</name>
    <name type="common">Tapeworm</name>
    <dbReference type="NCBI Taxonomy" id="70667"/>
    <lineage>
        <taxon>Eukaryota</taxon>
        <taxon>Metazoa</taxon>
        <taxon>Spiralia</taxon>
        <taxon>Lophotrochozoa</taxon>
        <taxon>Platyhelminthes</taxon>
        <taxon>Cestoda</taxon>
        <taxon>Eucestoda</taxon>
        <taxon>Diphyllobothriidea</taxon>
        <taxon>Diphyllobothriidae</taxon>
        <taxon>Schistocephalus</taxon>
    </lineage>
</organism>
<gene>
    <name evidence="2" type="ORF">TR133552</name>
</gene>